<comment type="similarity">
    <text evidence="1">Belongs to the enoyl-CoA hydratase/isomerase family.</text>
</comment>
<accession>A0ABV6VB48</accession>
<dbReference type="PANTHER" id="PTHR34075">
    <property type="entry name" value="BLR3430 PROTEIN"/>
    <property type="match status" value="1"/>
</dbReference>
<dbReference type="Pfam" id="PF13452">
    <property type="entry name" value="FAS1_DH_region"/>
    <property type="match status" value="1"/>
</dbReference>
<evidence type="ECO:0000256" key="1">
    <source>
        <dbReference type="ARBA" id="ARBA00005254"/>
    </source>
</evidence>
<keyword evidence="8" id="KW-1185">Reference proteome</keyword>
<feature type="region of interest" description="Disordered" evidence="2">
    <location>
        <begin position="180"/>
        <end position="218"/>
    </location>
</feature>
<feature type="domain" description="FAS1-like dehydratase" evidence="6">
    <location>
        <begin position="24"/>
        <end position="151"/>
    </location>
</feature>
<reference evidence="7 8" key="1">
    <citation type="submission" date="2024-09" db="EMBL/GenBank/DDBJ databases">
        <authorList>
            <person name="Lee S.D."/>
        </authorList>
    </citation>
    <scope>NUCLEOTIDE SEQUENCE [LARGE SCALE GENOMIC DNA]</scope>
    <source>
        <strain evidence="7 8">N1-1</strain>
    </source>
</reference>
<evidence type="ECO:0000259" key="6">
    <source>
        <dbReference type="Pfam" id="PF13452"/>
    </source>
</evidence>
<dbReference type="InterPro" id="IPR022002">
    <property type="entry name" value="ChsH2_Znr"/>
</dbReference>
<dbReference type="PANTHER" id="PTHR34075:SF5">
    <property type="entry name" value="BLR3430 PROTEIN"/>
    <property type="match status" value="1"/>
</dbReference>
<organism evidence="7 8">
    <name type="scientific">Streptacidiphilus alkalitolerans</name>
    <dbReference type="NCBI Taxonomy" id="3342712"/>
    <lineage>
        <taxon>Bacteria</taxon>
        <taxon>Bacillati</taxon>
        <taxon>Actinomycetota</taxon>
        <taxon>Actinomycetes</taxon>
        <taxon>Kitasatosporales</taxon>
        <taxon>Streptomycetaceae</taxon>
        <taxon>Streptacidiphilus</taxon>
    </lineage>
</organism>
<dbReference type="InterPro" id="IPR039569">
    <property type="entry name" value="FAS1-like_DH_region"/>
</dbReference>
<dbReference type="SUPFAM" id="SSF54637">
    <property type="entry name" value="Thioesterase/thiol ester dehydrase-isomerase"/>
    <property type="match status" value="2"/>
</dbReference>
<dbReference type="EMBL" id="JBHEZX010000006">
    <property type="protein sequence ID" value="MFC1410943.1"/>
    <property type="molecule type" value="Genomic_DNA"/>
</dbReference>
<evidence type="ECO:0000259" key="4">
    <source>
        <dbReference type="Pfam" id="PF01796"/>
    </source>
</evidence>
<dbReference type="Proteomes" id="UP001592582">
    <property type="component" value="Unassembled WGS sequence"/>
</dbReference>
<protein>
    <submittedName>
        <fullName evidence="7">OB-fold domain-containing protein</fullName>
    </submittedName>
</protein>
<dbReference type="SUPFAM" id="SSF50249">
    <property type="entry name" value="Nucleic acid-binding proteins"/>
    <property type="match status" value="1"/>
</dbReference>
<dbReference type="Pfam" id="PF12172">
    <property type="entry name" value="zf-ChsH2"/>
    <property type="match status" value="1"/>
</dbReference>
<proteinExistence type="inferred from homology"/>
<dbReference type="InterPro" id="IPR029069">
    <property type="entry name" value="HotDog_dom_sf"/>
</dbReference>
<comment type="caution">
    <text evidence="7">The sequence shown here is derived from an EMBL/GenBank/DDBJ whole genome shotgun (WGS) entry which is preliminary data.</text>
</comment>
<dbReference type="Pfam" id="PF01575">
    <property type="entry name" value="MaoC_dehydratas"/>
    <property type="match status" value="1"/>
</dbReference>
<dbReference type="InterPro" id="IPR002539">
    <property type="entry name" value="MaoC-like_dom"/>
</dbReference>
<dbReference type="Gene3D" id="3.10.129.10">
    <property type="entry name" value="Hotdog Thioesterase"/>
    <property type="match status" value="2"/>
</dbReference>
<evidence type="ECO:0000259" key="3">
    <source>
        <dbReference type="Pfam" id="PF01575"/>
    </source>
</evidence>
<feature type="compositionally biased region" description="Basic and acidic residues" evidence="2">
    <location>
        <begin position="183"/>
        <end position="204"/>
    </location>
</feature>
<feature type="domain" description="ChsH2 C-terminal OB-fold" evidence="4">
    <location>
        <begin position="263"/>
        <end position="327"/>
    </location>
</feature>
<dbReference type="RefSeq" id="WP_380509830.1">
    <property type="nucleotide sequence ID" value="NZ_JBHEZX010000006.1"/>
</dbReference>
<sequence length="491" mass="52727">MEPTDPQQYQEYAGRPAAAGGRAQDLVNAPMIRHWCEAMGDANPAYTGPNAVAPPAMLQAWTLAGLGLGLGLGLGRGGAAVQDGRSSVYDDLLARLDAEGFRSVVATDCEQEYLRPLRPGQRVLFDAEIESVSARKTTALGVGHFVTTRMDLRAYDEAAGEKPEEAVPVATHRFRILKFRPAGRQEERQPERQAGRQEERKEGQPEAGPVLRPRPVVNRDNEGFWDGVAAGELRFQRCAACGTPRFPWLPGCNVCGSAEWAAEAASGAGTVYSHVVVHHPLPAAFRADGPYAVALVELAEGVRIVSNVIGLPPDEVRIGLPVRLSFERCDDELTLPLFRPATGDDLPPLRIPVTRTLIVAGAIASRDYQDVHHDVELAHAKGAPDIFMNILTSNGLVGRYVTDWAGPKAVLTGISVRLGVPAYPGDELVFTGRVVQRPGVTEAEGQMERLTLTVTGRTHRGAHVTATVRLILPAPLPAPVTVPVSVPEGLV</sequence>
<dbReference type="InterPro" id="IPR052513">
    <property type="entry name" value="Thioester_dehydratase-like"/>
</dbReference>
<evidence type="ECO:0000259" key="5">
    <source>
        <dbReference type="Pfam" id="PF12172"/>
    </source>
</evidence>
<name>A0ABV6VB48_9ACTN</name>
<gene>
    <name evidence="7" type="ORF">ACEZDG_16910</name>
</gene>
<evidence type="ECO:0000313" key="8">
    <source>
        <dbReference type="Proteomes" id="UP001592582"/>
    </source>
</evidence>
<dbReference type="InterPro" id="IPR002878">
    <property type="entry name" value="ChsH2_C"/>
</dbReference>
<feature type="domain" description="MaoC-like" evidence="3">
    <location>
        <begin position="349"/>
        <end position="440"/>
    </location>
</feature>
<dbReference type="InterPro" id="IPR012340">
    <property type="entry name" value="NA-bd_OB-fold"/>
</dbReference>
<evidence type="ECO:0000256" key="2">
    <source>
        <dbReference type="SAM" id="MobiDB-lite"/>
    </source>
</evidence>
<feature type="domain" description="ChsH2 rubredoxin-like zinc ribbon" evidence="5">
    <location>
        <begin position="225"/>
        <end position="260"/>
    </location>
</feature>
<evidence type="ECO:0000313" key="7">
    <source>
        <dbReference type="EMBL" id="MFC1410943.1"/>
    </source>
</evidence>
<dbReference type="Pfam" id="PF01796">
    <property type="entry name" value="OB_ChsH2_C"/>
    <property type="match status" value="1"/>
</dbReference>